<evidence type="ECO:0000259" key="2">
    <source>
        <dbReference type="Pfam" id="PF04509"/>
    </source>
</evidence>
<gene>
    <name evidence="3" type="ORF">SAMN05421736_10788</name>
</gene>
<dbReference type="EMBL" id="FNPI01000007">
    <property type="protein sequence ID" value="SDZ17889.1"/>
    <property type="molecule type" value="Genomic_DNA"/>
</dbReference>
<dbReference type="AlphaFoldDB" id="A0A1H3QYV3"/>
<dbReference type="InterPro" id="IPR007597">
    <property type="entry name" value="CheC"/>
</dbReference>
<dbReference type="CDD" id="cd17906">
    <property type="entry name" value="CheX"/>
    <property type="match status" value="1"/>
</dbReference>
<dbReference type="GO" id="GO:0006935">
    <property type="term" value="P:chemotaxis"/>
    <property type="evidence" value="ECO:0007669"/>
    <property type="project" value="UniProtKB-KW"/>
</dbReference>
<evidence type="ECO:0000256" key="1">
    <source>
        <dbReference type="ARBA" id="ARBA00022500"/>
    </source>
</evidence>
<organism evidence="3 4">
    <name type="scientific">Evansella caseinilytica</name>
    <dbReference type="NCBI Taxonomy" id="1503961"/>
    <lineage>
        <taxon>Bacteria</taxon>
        <taxon>Bacillati</taxon>
        <taxon>Bacillota</taxon>
        <taxon>Bacilli</taxon>
        <taxon>Bacillales</taxon>
        <taxon>Bacillaceae</taxon>
        <taxon>Evansella</taxon>
    </lineage>
</organism>
<dbReference type="InterPro" id="IPR038756">
    <property type="entry name" value="CheX-like"/>
</dbReference>
<accession>A0A1H3QYV3</accession>
<protein>
    <submittedName>
        <fullName evidence="3">Chemotaxis protein CheX</fullName>
    </submittedName>
</protein>
<dbReference type="STRING" id="1503961.SAMN05421736_10788"/>
<reference evidence="4" key="1">
    <citation type="submission" date="2016-10" db="EMBL/GenBank/DDBJ databases">
        <authorList>
            <person name="Varghese N."/>
            <person name="Submissions S."/>
        </authorList>
    </citation>
    <scope>NUCLEOTIDE SEQUENCE [LARGE SCALE GENOMIC DNA]</scope>
    <source>
        <strain evidence="4">SP</strain>
    </source>
</reference>
<proteinExistence type="predicted"/>
<keyword evidence="4" id="KW-1185">Reference proteome</keyword>
<dbReference type="PANTHER" id="PTHR39452">
    <property type="entry name" value="CHEY-P PHOSPHATASE CHEX"/>
    <property type="match status" value="1"/>
</dbReference>
<dbReference type="GO" id="GO:0016787">
    <property type="term" value="F:hydrolase activity"/>
    <property type="evidence" value="ECO:0007669"/>
    <property type="project" value="InterPro"/>
</dbReference>
<feature type="domain" description="CheC-like protein" evidence="2">
    <location>
        <begin position="85"/>
        <end position="120"/>
    </location>
</feature>
<dbReference type="InterPro" id="IPR028976">
    <property type="entry name" value="CheC-like_sf"/>
</dbReference>
<dbReference type="Proteomes" id="UP000198935">
    <property type="component" value="Unassembled WGS sequence"/>
</dbReference>
<evidence type="ECO:0000313" key="3">
    <source>
        <dbReference type="EMBL" id="SDZ17889.1"/>
    </source>
</evidence>
<name>A0A1H3QYV3_9BACI</name>
<dbReference type="SUPFAM" id="SSF103039">
    <property type="entry name" value="CheC-like"/>
    <property type="match status" value="1"/>
</dbReference>
<dbReference type="PANTHER" id="PTHR39452:SF1">
    <property type="entry name" value="CHEY-P PHOSPHATASE CHEX"/>
    <property type="match status" value="1"/>
</dbReference>
<sequence length="155" mass="16627">MMNVKHINAVCRAAKSLLHSHFGIDVEPMKPRADQFAVPSSDISVVLGVTGQLSGQIICSVTSDTAKNIVGLMMGGMEITTMDEIGWSAIREFGNWVAGSTATELSKEDCVIDVTPPVVNEGASNFRGTNLFITVPFESQIGLIDIHISLYEKAS</sequence>
<dbReference type="Gene3D" id="3.40.1550.10">
    <property type="entry name" value="CheC-like"/>
    <property type="match status" value="1"/>
</dbReference>
<keyword evidence="1" id="KW-0145">Chemotaxis</keyword>
<evidence type="ECO:0000313" key="4">
    <source>
        <dbReference type="Proteomes" id="UP000198935"/>
    </source>
</evidence>
<dbReference type="Pfam" id="PF04509">
    <property type="entry name" value="CheC"/>
    <property type="match status" value="1"/>
</dbReference>